<evidence type="ECO:0000256" key="3">
    <source>
        <dbReference type="ARBA" id="ARBA00022448"/>
    </source>
</evidence>
<evidence type="ECO:0000313" key="11">
    <source>
        <dbReference type="Proteomes" id="UP000000719"/>
    </source>
</evidence>
<dbReference type="Gene3D" id="3.40.50.12790">
    <property type="entry name" value="FHIPEP family, domain 4"/>
    <property type="match status" value="1"/>
</dbReference>
<keyword evidence="9" id="KW-1006">Bacterial flagellum protein export</keyword>
<dbReference type="NCBIfam" id="TIGR01398">
    <property type="entry name" value="FlhA"/>
    <property type="match status" value="1"/>
</dbReference>
<feature type="transmembrane region" description="Helical" evidence="9">
    <location>
        <begin position="201"/>
        <end position="222"/>
    </location>
</feature>
<dbReference type="Gene3D" id="3.40.30.60">
    <property type="entry name" value="FHIPEP family, domain 1"/>
    <property type="match status" value="1"/>
</dbReference>
<dbReference type="InterPro" id="IPR042194">
    <property type="entry name" value="FHIPEP_1"/>
</dbReference>
<dbReference type="AlphaFoldDB" id="B8CYP9"/>
<dbReference type="InterPro" id="IPR006302">
    <property type="entry name" value="T3SS_HrcV"/>
</dbReference>
<keyword evidence="9" id="KW-0653">Protein transport</keyword>
<dbReference type="NCBIfam" id="TIGR01399">
    <property type="entry name" value="hrcV"/>
    <property type="match status" value="1"/>
</dbReference>
<keyword evidence="10" id="KW-0966">Cell projection</keyword>
<keyword evidence="6 9" id="KW-0812">Transmembrane</keyword>
<dbReference type="PANTHER" id="PTHR30161:SF1">
    <property type="entry name" value="FLAGELLAR BIOSYNTHESIS PROTEIN FLHA-RELATED"/>
    <property type="match status" value="1"/>
</dbReference>
<protein>
    <recommendedName>
        <fullName evidence="9">Flagellar biosynthesis protein FlhA</fullName>
    </recommendedName>
</protein>
<dbReference type="InterPro" id="IPR042193">
    <property type="entry name" value="FHIPEP_3"/>
</dbReference>
<dbReference type="EMBL" id="CP001098">
    <property type="protein sequence ID" value="ACL70418.1"/>
    <property type="molecule type" value="Genomic_DNA"/>
</dbReference>
<keyword evidence="8 9" id="KW-0472">Membrane</keyword>
<dbReference type="GO" id="GO:0044780">
    <property type="term" value="P:bacterial-type flagellum assembly"/>
    <property type="evidence" value="ECO:0007669"/>
    <property type="project" value="InterPro"/>
</dbReference>
<evidence type="ECO:0000256" key="4">
    <source>
        <dbReference type="ARBA" id="ARBA00022475"/>
    </source>
</evidence>
<feature type="transmembrane region" description="Helical" evidence="9">
    <location>
        <begin position="305"/>
        <end position="323"/>
    </location>
</feature>
<proteinExistence type="inferred from homology"/>
<evidence type="ECO:0000256" key="6">
    <source>
        <dbReference type="ARBA" id="ARBA00022692"/>
    </source>
</evidence>
<dbReference type="InterPro" id="IPR001712">
    <property type="entry name" value="T3SS_FHIPEP"/>
</dbReference>
<evidence type="ECO:0000256" key="9">
    <source>
        <dbReference type="RuleBase" id="RU364093"/>
    </source>
</evidence>
<keyword evidence="5" id="KW-0997">Cell inner membrane</keyword>
<gene>
    <name evidence="9" type="primary">flhA</name>
    <name evidence="10" type="ordered locus">Hore_16680</name>
</gene>
<name>B8CYP9_HALOH</name>
<evidence type="ECO:0000256" key="8">
    <source>
        <dbReference type="ARBA" id="ARBA00023136"/>
    </source>
</evidence>
<dbReference type="Proteomes" id="UP000000719">
    <property type="component" value="Chromosome"/>
</dbReference>
<dbReference type="GO" id="GO:0005886">
    <property type="term" value="C:plasma membrane"/>
    <property type="evidence" value="ECO:0007669"/>
    <property type="project" value="UniProtKB-SubCell"/>
</dbReference>
<comment type="subcellular location">
    <subcellularLocation>
        <location evidence="1">Cell inner membrane</location>
        <topology evidence="1">Multi-pass membrane protein</topology>
    </subcellularLocation>
    <subcellularLocation>
        <location evidence="9">Cell membrane</location>
        <topology evidence="9">Multi-pass membrane protein</topology>
    </subcellularLocation>
</comment>
<dbReference type="eggNOG" id="COG1298">
    <property type="taxonomic scope" value="Bacteria"/>
</dbReference>
<evidence type="ECO:0000256" key="5">
    <source>
        <dbReference type="ARBA" id="ARBA00022519"/>
    </source>
</evidence>
<keyword evidence="10" id="KW-0969">Cilium</keyword>
<dbReference type="InterPro" id="IPR006301">
    <property type="entry name" value="FlhA"/>
</dbReference>
<dbReference type="Pfam" id="PF00771">
    <property type="entry name" value="FHIPEP"/>
    <property type="match status" value="1"/>
</dbReference>
<feature type="transmembrane region" description="Helical" evidence="9">
    <location>
        <begin position="19"/>
        <end position="37"/>
    </location>
</feature>
<dbReference type="InterPro" id="IPR025505">
    <property type="entry name" value="FHIPEP_CS"/>
</dbReference>
<comment type="similarity">
    <text evidence="2 9">Belongs to the FHIPEP (flagella/HR/invasion proteins export pore) family.</text>
</comment>
<dbReference type="PANTHER" id="PTHR30161">
    <property type="entry name" value="FLAGELLAR EXPORT PROTEIN, MEMBRANE FLHA SUBUNIT-RELATED"/>
    <property type="match status" value="1"/>
</dbReference>
<keyword evidence="9" id="KW-1005">Bacterial flagellum biogenesis</keyword>
<keyword evidence="11" id="KW-1185">Reference proteome</keyword>
<dbReference type="PIRSF" id="PIRSF005419">
    <property type="entry name" value="FlhA"/>
    <property type="match status" value="1"/>
</dbReference>
<evidence type="ECO:0000256" key="1">
    <source>
        <dbReference type="ARBA" id="ARBA00004429"/>
    </source>
</evidence>
<comment type="function">
    <text evidence="9">Required for formation of the rod structure of the flagellar apparatus. Together with FliI and FliH, may constitute the export apparatus of flagellin.</text>
</comment>
<keyword evidence="4 9" id="KW-1003">Cell membrane</keyword>
<reference evidence="10 11" key="1">
    <citation type="journal article" date="2009" name="PLoS ONE">
        <title>Genome analysis of the anaerobic thermohalophilic bacterium Halothermothrix orenii.</title>
        <authorList>
            <person name="Mavromatis K."/>
            <person name="Ivanova N."/>
            <person name="Anderson I."/>
            <person name="Lykidis A."/>
            <person name="Hooper S.D."/>
            <person name="Sun H."/>
            <person name="Kunin V."/>
            <person name="Lapidus A."/>
            <person name="Hugenholtz P."/>
            <person name="Patel B."/>
            <person name="Kyrpides N.C."/>
        </authorList>
    </citation>
    <scope>NUCLEOTIDE SEQUENCE [LARGE SCALE GENOMIC DNA]</scope>
    <source>
        <strain evidence="11">H 168 / OCM 544 / DSM 9562</strain>
    </source>
</reference>
<accession>B8CYP9</accession>
<dbReference type="KEGG" id="hor:Hore_16680"/>
<dbReference type="InterPro" id="IPR042196">
    <property type="entry name" value="FHIPEP_4"/>
</dbReference>
<dbReference type="STRING" id="373903.Hore_16680"/>
<dbReference type="HOGENOM" id="CLU_015346_3_0_9"/>
<comment type="caution">
    <text evidence="9">Lacks conserved residue(s) required for the propagation of feature annotation.</text>
</comment>
<dbReference type="PROSITE" id="PS00994">
    <property type="entry name" value="FHIPEP"/>
    <property type="match status" value="1"/>
</dbReference>
<keyword evidence="3 9" id="KW-0813">Transport</keyword>
<evidence type="ECO:0000313" key="10">
    <source>
        <dbReference type="EMBL" id="ACL70418.1"/>
    </source>
</evidence>
<dbReference type="Gene3D" id="1.10.8.540">
    <property type="entry name" value="FHIPEP family, domain 3"/>
    <property type="match status" value="1"/>
</dbReference>
<dbReference type="OrthoDB" id="9759185at2"/>
<feature type="transmembrane region" description="Helical" evidence="9">
    <location>
        <begin position="242"/>
        <end position="261"/>
    </location>
</feature>
<evidence type="ECO:0000256" key="2">
    <source>
        <dbReference type="ARBA" id="ARBA00008835"/>
    </source>
</evidence>
<sequence length="689" mass="76315">MPALTENTLLNKISKNTDIVFAILLVGIIMMFIIPLPTVLMDILLATNITFSMVVILVTIYITDPLEFSVFPSLLLFATVYRLSLNISTTRLILTHGYAGKIIMSFGDFVVGGNYVVGLIMFIIIVVIQFVVITKGAERVSEVAARFTLDAMPGKQMSIDADLNAGIIDEREAQRQRELIRQEADFYGAMDGASKFVKGDAIAGIIITFINIIGGLIVGVLQQGLPLAQAAQTYTLLTVGDGLVTQIPALLISTATGLVVTRAASESSMGREFSGQLTAQPKALWIASGVLAILGLAPGLPTLPFFILSGIVGGVGYVMNLQLKSREQREAKPEEETVAPKRPEKEELNELIKVDPIEVEVGYNLISLVLPEQGGDFLDRVAMIRRQTAMELGIIIPPVRILDNLQLEPNVYRIKLQGVEISRYEILPDHYLAMDSGITTKEIKGIETKEPAFGTPAIWITERQKEEAELSNYTIVDPPSVMATHLTELIRQHAYELLGRQEVKELIDGIKEDYPAVVEELVPDLMNLGEIQKVLQNLLWEGIPIKNLVTILETLADYAGKTKDIQLLTEYVRQSLSRQITSLFTEDDGTLYIINMDSQIEDELSQALEQSDQGRYFTLEPSRAQDLLNKIGVRLKVLLEKGHDPILLTTPLIRRPLKELTYRSFKDLVVLSYNELQPDTKIEVLGTVT</sequence>
<dbReference type="PRINTS" id="PR00949">
    <property type="entry name" value="TYPE3IMAPROT"/>
</dbReference>
<dbReference type="RefSeq" id="WP_015923388.1">
    <property type="nucleotide sequence ID" value="NC_011899.1"/>
</dbReference>
<dbReference type="GO" id="GO:0009306">
    <property type="term" value="P:protein secretion"/>
    <property type="evidence" value="ECO:0007669"/>
    <property type="project" value="InterPro"/>
</dbReference>
<keyword evidence="10" id="KW-0282">Flagellum</keyword>
<organism evidence="10 11">
    <name type="scientific">Halothermothrix orenii (strain H 168 / OCM 544 / DSM 9562)</name>
    <dbReference type="NCBI Taxonomy" id="373903"/>
    <lineage>
        <taxon>Bacteria</taxon>
        <taxon>Bacillati</taxon>
        <taxon>Bacillota</taxon>
        <taxon>Clostridia</taxon>
        <taxon>Halanaerobiales</taxon>
        <taxon>Halothermotrichaceae</taxon>
        <taxon>Halothermothrix</taxon>
    </lineage>
</organism>
<keyword evidence="7 9" id="KW-1133">Transmembrane helix</keyword>
<evidence type="ECO:0000256" key="7">
    <source>
        <dbReference type="ARBA" id="ARBA00022989"/>
    </source>
</evidence>
<feature type="transmembrane region" description="Helical" evidence="9">
    <location>
        <begin position="114"/>
        <end position="133"/>
    </location>
</feature>